<feature type="region of interest" description="Disordered" evidence="1">
    <location>
        <begin position="1"/>
        <end position="107"/>
    </location>
</feature>
<gene>
    <name evidence="2" type="ORF">SPPG_09405</name>
</gene>
<keyword evidence="3" id="KW-1185">Reference proteome</keyword>
<evidence type="ECO:0000313" key="3">
    <source>
        <dbReference type="Proteomes" id="UP000053201"/>
    </source>
</evidence>
<feature type="compositionally biased region" description="Basic and acidic residues" evidence="1">
    <location>
        <begin position="92"/>
        <end position="107"/>
    </location>
</feature>
<dbReference type="AlphaFoldDB" id="A0A0L0HA48"/>
<dbReference type="eggNOG" id="ENOG502SFU4">
    <property type="taxonomic scope" value="Eukaryota"/>
</dbReference>
<dbReference type="RefSeq" id="XP_016605814.1">
    <property type="nucleotide sequence ID" value="XM_016757568.1"/>
</dbReference>
<dbReference type="InParanoid" id="A0A0L0HA48"/>
<dbReference type="Proteomes" id="UP000053201">
    <property type="component" value="Unassembled WGS sequence"/>
</dbReference>
<evidence type="ECO:0000256" key="1">
    <source>
        <dbReference type="SAM" id="MobiDB-lite"/>
    </source>
</evidence>
<dbReference type="OrthoDB" id="2365719at2759"/>
<reference evidence="2 3" key="1">
    <citation type="submission" date="2009-08" db="EMBL/GenBank/DDBJ databases">
        <title>The Genome Sequence of Spizellomyces punctatus strain DAOM BR117.</title>
        <authorList>
            <consortium name="The Broad Institute Genome Sequencing Platform"/>
            <person name="Russ C."/>
            <person name="Cuomo C."/>
            <person name="Shea T."/>
            <person name="Young S.K."/>
            <person name="Zeng Q."/>
            <person name="Koehrsen M."/>
            <person name="Haas B."/>
            <person name="Borodovsky M."/>
            <person name="Guigo R."/>
            <person name="Alvarado L."/>
            <person name="Berlin A."/>
            <person name="Bochicchio J."/>
            <person name="Borenstein D."/>
            <person name="Chapman S."/>
            <person name="Chen Z."/>
            <person name="Engels R."/>
            <person name="Freedman E."/>
            <person name="Gellesch M."/>
            <person name="Goldberg J."/>
            <person name="Griggs A."/>
            <person name="Gujja S."/>
            <person name="Heiman D."/>
            <person name="Hepburn T."/>
            <person name="Howarth C."/>
            <person name="Jen D."/>
            <person name="Larson L."/>
            <person name="Lewis B."/>
            <person name="Mehta T."/>
            <person name="Park D."/>
            <person name="Pearson M."/>
            <person name="Roberts A."/>
            <person name="Saif S."/>
            <person name="Shenoy N."/>
            <person name="Sisk P."/>
            <person name="Stolte C."/>
            <person name="Sykes S."/>
            <person name="Thomson T."/>
            <person name="Walk T."/>
            <person name="White J."/>
            <person name="Yandava C."/>
            <person name="Burger G."/>
            <person name="Gray M.W."/>
            <person name="Holland P.W.H."/>
            <person name="King N."/>
            <person name="Lang F.B.F."/>
            <person name="Roger A.J."/>
            <person name="Ruiz-Trillo I."/>
            <person name="Lander E."/>
            <person name="Nusbaum C."/>
        </authorList>
    </citation>
    <scope>NUCLEOTIDE SEQUENCE [LARGE SCALE GENOMIC DNA]</scope>
    <source>
        <strain evidence="2 3">DAOM BR117</strain>
    </source>
</reference>
<evidence type="ECO:0000313" key="2">
    <source>
        <dbReference type="EMBL" id="KNC97774.1"/>
    </source>
</evidence>
<feature type="compositionally biased region" description="Basic and acidic residues" evidence="1">
    <location>
        <begin position="1"/>
        <end position="23"/>
    </location>
</feature>
<dbReference type="GeneID" id="27692530"/>
<feature type="compositionally biased region" description="Basic and acidic residues" evidence="1">
    <location>
        <begin position="46"/>
        <end position="83"/>
    </location>
</feature>
<accession>A0A0L0HA48</accession>
<name>A0A0L0HA48_SPIPD</name>
<sequence>MDREESQVPHVDASDEEGRKERSYLASAHNPANTDAGRLHAAFKLAEIHEKRTGEKIDPYKEAEIGKHRQEERMKHSGEEAGGTHHAAQSHSRGEAEDEPSRRYKSL</sequence>
<dbReference type="VEuPathDB" id="FungiDB:SPPG_09405"/>
<dbReference type="EMBL" id="KQ257462">
    <property type="protein sequence ID" value="KNC97774.1"/>
    <property type="molecule type" value="Genomic_DNA"/>
</dbReference>
<organism evidence="2 3">
    <name type="scientific">Spizellomyces punctatus (strain DAOM BR117)</name>
    <dbReference type="NCBI Taxonomy" id="645134"/>
    <lineage>
        <taxon>Eukaryota</taxon>
        <taxon>Fungi</taxon>
        <taxon>Fungi incertae sedis</taxon>
        <taxon>Chytridiomycota</taxon>
        <taxon>Chytridiomycota incertae sedis</taxon>
        <taxon>Chytridiomycetes</taxon>
        <taxon>Spizellomycetales</taxon>
        <taxon>Spizellomycetaceae</taxon>
        <taxon>Spizellomyces</taxon>
    </lineage>
</organism>
<protein>
    <submittedName>
        <fullName evidence="2">Uncharacterized protein</fullName>
    </submittedName>
</protein>
<proteinExistence type="predicted"/>